<dbReference type="PROSITE" id="PS51713">
    <property type="entry name" value="G_ERA"/>
    <property type="match status" value="1"/>
</dbReference>
<dbReference type="InterPro" id="IPR015946">
    <property type="entry name" value="KH_dom-like_a/b"/>
</dbReference>
<evidence type="ECO:0000256" key="4">
    <source>
        <dbReference type="ARBA" id="ARBA00022884"/>
    </source>
</evidence>
<sequence length="290" mass="33897">MFKSGFITMIGRANVGKSTLLNAFLEQKVSIVSDKPNTTKKQILGIYNDENCQLVFVDTPGFFYKKISDSASKINFVILKNIDEIDIILFLVNEECSNKDKEFLTFLQKYQKKIILVISKMDLLKRKILIDKIILSYLKYFKFEAVIPVSSLINKNLSILKGQILNLLESKTPYFPRNTITNLSQKEIIVELLREKLFFYLDKELPHVCRIFLEKINFIKEKDLNEIYISILVPKLSQKKILIGKEGSQLKKIRLAAQKDIQKNLKMKNYLNLWVKTDDIRNNNKRLTYK</sequence>
<dbReference type="Gene3D" id="3.40.50.300">
    <property type="entry name" value="P-loop containing nucleotide triphosphate hydrolases"/>
    <property type="match status" value="1"/>
</dbReference>
<dbReference type="RefSeq" id="WP_210954751.1">
    <property type="nucleotide sequence ID" value="NZ_CP054393.1"/>
</dbReference>
<dbReference type="PANTHER" id="PTHR42698:SF1">
    <property type="entry name" value="GTPASE ERA, MITOCHONDRIAL"/>
    <property type="match status" value="1"/>
</dbReference>
<feature type="region of interest" description="G1" evidence="7">
    <location>
        <begin position="11"/>
        <end position="18"/>
    </location>
</feature>
<keyword evidence="3 6" id="KW-0547">Nucleotide-binding</keyword>
<feature type="region of interest" description="G2" evidence="7">
    <location>
        <begin position="37"/>
        <end position="41"/>
    </location>
</feature>
<feature type="domain" description="KH type-2" evidence="9">
    <location>
        <begin position="221"/>
        <end position="279"/>
    </location>
</feature>
<keyword evidence="6" id="KW-0472">Membrane</keyword>
<gene>
    <name evidence="6 11" type="primary">era</name>
    <name evidence="11" type="ORF">LFWB_1030</name>
</gene>
<feature type="region of interest" description="G3" evidence="7">
    <location>
        <begin position="58"/>
        <end position="61"/>
    </location>
</feature>
<dbReference type="InterPro" id="IPR009019">
    <property type="entry name" value="KH_sf_prok-type"/>
</dbReference>
<dbReference type="InterPro" id="IPR030388">
    <property type="entry name" value="G_ERA_dom"/>
</dbReference>
<feature type="binding site" evidence="6">
    <location>
        <begin position="11"/>
        <end position="18"/>
    </location>
    <ligand>
        <name>GTP</name>
        <dbReference type="ChEBI" id="CHEBI:37565"/>
    </ligand>
</feature>
<feature type="region of interest" description="G5" evidence="7">
    <location>
        <begin position="149"/>
        <end position="151"/>
    </location>
</feature>
<keyword evidence="6" id="KW-0690">Ribosome biogenesis</keyword>
<dbReference type="GO" id="GO:0043024">
    <property type="term" value="F:ribosomal small subunit binding"/>
    <property type="evidence" value="ECO:0007669"/>
    <property type="project" value="TreeGrafter"/>
</dbReference>
<dbReference type="GO" id="GO:0005829">
    <property type="term" value="C:cytosol"/>
    <property type="evidence" value="ECO:0007669"/>
    <property type="project" value="TreeGrafter"/>
</dbReference>
<keyword evidence="5 6" id="KW-0342">GTP-binding</keyword>
<evidence type="ECO:0000313" key="11">
    <source>
        <dbReference type="EMBL" id="QTX02673.1"/>
    </source>
</evidence>
<evidence type="ECO:0000259" key="9">
    <source>
        <dbReference type="PROSITE" id="PS50823"/>
    </source>
</evidence>
<evidence type="ECO:0000256" key="3">
    <source>
        <dbReference type="ARBA" id="ARBA00022741"/>
    </source>
</evidence>
<dbReference type="Pfam" id="PF01926">
    <property type="entry name" value="MMR_HSR1"/>
    <property type="match status" value="1"/>
</dbReference>
<keyword evidence="6" id="KW-0963">Cytoplasm</keyword>
<dbReference type="SUPFAM" id="SSF52540">
    <property type="entry name" value="P-loop containing nucleoside triphosphate hydrolases"/>
    <property type="match status" value="1"/>
</dbReference>
<dbReference type="PANTHER" id="PTHR42698">
    <property type="entry name" value="GTPASE ERA"/>
    <property type="match status" value="1"/>
</dbReference>
<dbReference type="Pfam" id="PF07650">
    <property type="entry name" value="KH_2"/>
    <property type="match status" value="1"/>
</dbReference>
<keyword evidence="6" id="KW-1003">Cell membrane</keyword>
<dbReference type="AlphaFoldDB" id="A0A975FHY0"/>
<reference evidence="11" key="1">
    <citation type="submission" date="2020-06" db="EMBL/GenBank/DDBJ databases">
        <title>Complete genome sequence of Candidatus Phytoplasma luffae NCHU2019.</title>
        <authorList>
            <person name="Cho S.-T."/>
            <person name="Tan C.-M."/>
            <person name="Li J.-R."/>
            <person name="Chien Y.-Y."/>
            <person name="Chiu Y.-C."/>
            <person name="Yang J.-Y."/>
            <person name="Kuo C.-H."/>
        </authorList>
    </citation>
    <scope>NUCLEOTIDE SEQUENCE</scope>
    <source>
        <strain evidence="11">NCHU2019</strain>
    </source>
</reference>
<evidence type="ECO:0000256" key="7">
    <source>
        <dbReference type="PROSITE-ProRule" id="PRU01050"/>
    </source>
</evidence>
<evidence type="ECO:0000313" key="12">
    <source>
        <dbReference type="Proteomes" id="UP000672038"/>
    </source>
</evidence>
<dbReference type="InterPro" id="IPR004044">
    <property type="entry name" value="KH_dom_type_2"/>
</dbReference>
<comment type="similarity">
    <text evidence="1 6 7 8">Belongs to the TRAFAC class TrmE-Era-EngA-EngB-Septin-like GTPase superfamily. Era GTPase family.</text>
</comment>
<dbReference type="HAMAP" id="MF_00367">
    <property type="entry name" value="GTPase_Era"/>
    <property type="match status" value="1"/>
</dbReference>
<evidence type="ECO:0000256" key="1">
    <source>
        <dbReference type="ARBA" id="ARBA00007921"/>
    </source>
</evidence>
<dbReference type="PROSITE" id="PS50823">
    <property type="entry name" value="KH_TYPE_2"/>
    <property type="match status" value="1"/>
</dbReference>
<feature type="binding site" evidence="6">
    <location>
        <begin position="119"/>
        <end position="122"/>
    </location>
    <ligand>
        <name>GTP</name>
        <dbReference type="ChEBI" id="CHEBI:37565"/>
    </ligand>
</feature>
<comment type="subcellular location">
    <subcellularLocation>
        <location evidence="6">Cytoplasm</location>
    </subcellularLocation>
    <subcellularLocation>
        <location evidence="6">Cell membrane</location>
        <topology evidence="6">Peripheral membrane protein</topology>
    </subcellularLocation>
</comment>
<dbReference type="CDD" id="cd04163">
    <property type="entry name" value="Era"/>
    <property type="match status" value="1"/>
</dbReference>
<dbReference type="NCBIfam" id="TIGR00436">
    <property type="entry name" value="era"/>
    <property type="match status" value="1"/>
</dbReference>
<accession>A0A975FHY0</accession>
<keyword evidence="4 6" id="KW-0694">RNA-binding</keyword>
<evidence type="ECO:0000256" key="6">
    <source>
        <dbReference type="HAMAP-Rule" id="MF_00367"/>
    </source>
</evidence>
<feature type="region of interest" description="G4" evidence="7">
    <location>
        <begin position="119"/>
        <end position="122"/>
    </location>
</feature>
<evidence type="ECO:0000259" key="10">
    <source>
        <dbReference type="PROSITE" id="PS51713"/>
    </source>
</evidence>
<organism evidence="11 12">
    <name type="scientific">Loofah witches'-broom phytoplasma</name>
    <dbReference type="NCBI Taxonomy" id="35773"/>
    <lineage>
        <taxon>Bacteria</taxon>
        <taxon>Bacillati</taxon>
        <taxon>Mycoplasmatota</taxon>
        <taxon>Mollicutes</taxon>
        <taxon>Acholeplasmatales</taxon>
        <taxon>Acholeplasmataceae</taxon>
        <taxon>Candidatus Phytoplasma</taxon>
        <taxon>16SrVIII (Loofah witches'-broom group)</taxon>
    </lineage>
</organism>
<keyword evidence="12" id="KW-1185">Reference proteome</keyword>
<feature type="binding site" evidence="6">
    <location>
        <begin position="58"/>
        <end position="62"/>
    </location>
    <ligand>
        <name>GTP</name>
        <dbReference type="ChEBI" id="CHEBI:37565"/>
    </ligand>
</feature>
<dbReference type="GO" id="GO:0003924">
    <property type="term" value="F:GTPase activity"/>
    <property type="evidence" value="ECO:0007669"/>
    <property type="project" value="UniProtKB-UniRule"/>
</dbReference>
<keyword evidence="6" id="KW-0699">rRNA-binding</keyword>
<feature type="domain" description="Era-type G" evidence="10">
    <location>
        <begin position="3"/>
        <end position="170"/>
    </location>
</feature>
<dbReference type="InterPro" id="IPR005225">
    <property type="entry name" value="Small_GTP-bd"/>
</dbReference>
<dbReference type="InterPro" id="IPR006073">
    <property type="entry name" value="GTP-bd"/>
</dbReference>
<comment type="subunit">
    <text evidence="6">Monomer.</text>
</comment>
<dbReference type="InterPro" id="IPR005662">
    <property type="entry name" value="GTPase_Era-like"/>
</dbReference>
<evidence type="ECO:0000256" key="8">
    <source>
        <dbReference type="RuleBase" id="RU003761"/>
    </source>
</evidence>
<dbReference type="InterPro" id="IPR027417">
    <property type="entry name" value="P-loop_NTPase"/>
</dbReference>
<dbReference type="GO" id="GO:0000028">
    <property type="term" value="P:ribosomal small subunit assembly"/>
    <property type="evidence" value="ECO:0007669"/>
    <property type="project" value="TreeGrafter"/>
</dbReference>
<evidence type="ECO:0000256" key="2">
    <source>
        <dbReference type="ARBA" id="ARBA00020484"/>
    </source>
</evidence>
<dbReference type="Proteomes" id="UP000672038">
    <property type="component" value="Chromosome"/>
</dbReference>
<dbReference type="NCBIfam" id="TIGR00231">
    <property type="entry name" value="small_GTP"/>
    <property type="match status" value="1"/>
</dbReference>
<dbReference type="SUPFAM" id="SSF54814">
    <property type="entry name" value="Prokaryotic type KH domain (KH-domain type II)"/>
    <property type="match status" value="1"/>
</dbReference>
<dbReference type="EMBL" id="CP054393">
    <property type="protein sequence ID" value="QTX02673.1"/>
    <property type="molecule type" value="Genomic_DNA"/>
</dbReference>
<dbReference type="Gene3D" id="3.30.300.20">
    <property type="match status" value="1"/>
</dbReference>
<comment type="function">
    <text evidence="6">An essential GTPase that binds both GDP and GTP, with rapid nucleotide exchange. Plays a role in 16S rRNA processing and 30S ribosomal subunit biogenesis and possibly also in cell cycle regulation and energy metabolism.</text>
</comment>
<dbReference type="GO" id="GO:0005525">
    <property type="term" value="F:GTP binding"/>
    <property type="evidence" value="ECO:0007669"/>
    <property type="project" value="UniProtKB-UniRule"/>
</dbReference>
<proteinExistence type="inferred from homology"/>
<evidence type="ECO:0000256" key="5">
    <source>
        <dbReference type="ARBA" id="ARBA00023134"/>
    </source>
</evidence>
<dbReference type="GO" id="GO:0005886">
    <property type="term" value="C:plasma membrane"/>
    <property type="evidence" value="ECO:0007669"/>
    <property type="project" value="UniProtKB-SubCell"/>
</dbReference>
<dbReference type="CDD" id="cd22534">
    <property type="entry name" value="KH-II_Era"/>
    <property type="match status" value="1"/>
</dbReference>
<dbReference type="NCBIfam" id="NF000908">
    <property type="entry name" value="PRK00089.1"/>
    <property type="match status" value="1"/>
</dbReference>
<name>A0A975FHY0_LOWBP</name>
<dbReference type="GO" id="GO:0070181">
    <property type="term" value="F:small ribosomal subunit rRNA binding"/>
    <property type="evidence" value="ECO:0007669"/>
    <property type="project" value="UniProtKB-UniRule"/>
</dbReference>
<dbReference type="KEGG" id="pluf:LFWB_1030"/>
<protein>
    <recommendedName>
        <fullName evidence="2 6">GTPase Era</fullName>
    </recommendedName>
</protein>